<evidence type="ECO:0000256" key="6">
    <source>
        <dbReference type="ARBA" id="ARBA00023136"/>
    </source>
</evidence>
<dbReference type="Pfam" id="PF01545">
    <property type="entry name" value="Cation_efflux"/>
    <property type="match status" value="1"/>
</dbReference>
<dbReference type="SUPFAM" id="SSF161111">
    <property type="entry name" value="Cation efflux protein transmembrane domain-like"/>
    <property type="match status" value="1"/>
</dbReference>
<evidence type="ECO:0000256" key="5">
    <source>
        <dbReference type="ARBA" id="ARBA00022989"/>
    </source>
</evidence>
<dbReference type="Gene3D" id="3.30.70.1350">
    <property type="entry name" value="Cation efflux protein, cytoplasmic domain"/>
    <property type="match status" value="1"/>
</dbReference>
<organism evidence="10 11">
    <name type="scientific">Rarispira pelagica</name>
    <dbReference type="NCBI Taxonomy" id="3141764"/>
    <lineage>
        <taxon>Bacteria</taxon>
        <taxon>Pseudomonadati</taxon>
        <taxon>Spirochaetota</taxon>
        <taxon>Spirochaetia</taxon>
        <taxon>Winmispirales</taxon>
        <taxon>Winmispiraceae</taxon>
        <taxon>Rarispira</taxon>
    </lineage>
</organism>
<proteinExistence type="inferred from homology"/>
<comment type="subcellular location">
    <subcellularLocation>
        <location evidence="1">Membrane</location>
        <topology evidence="1">Multi-pass membrane protein</topology>
    </subcellularLocation>
</comment>
<gene>
    <name evidence="10" type="ORF">WKV44_00800</name>
</gene>
<accession>A0ABU9U8T7</accession>
<dbReference type="Gene3D" id="1.20.1510.10">
    <property type="entry name" value="Cation efflux protein transmembrane domain"/>
    <property type="match status" value="1"/>
</dbReference>
<dbReference type="InterPro" id="IPR036837">
    <property type="entry name" value="Cation_efflux_CTD_sf"/>
</dbReference>
<dbReference type="InterPro" id="IPR027470">
    <property type="entry name" value="Cation_efflux_CTD"/>
</dbReference>
<dbReference type="InterPro" id="IPR002524">
    <property type="entry name" value="Cation_efflux"/>
</dbReference>
<feature type="transmembrane region" description="Helical" evidence="7">
    <location>
        <begin position="154"/>
        <end position="170"/>
    </location>
</feature>
<feature type="transmembrane region" description="Helical" evidence="7">
    <location>
        <begin position="176"/>
        <end position="193"/>
    </location>
</feature>
<evidence type="ECO:0000256" key="7">
    <source>
        <dbReference type="SAM" id="Phobius"/>
    </source>
</evidence>
<name>A0ABU9U8T7_9SPIR</name>
<evidence type="ECO:0000313" key="11">
    <source>
        <dbReference type="Proteomes" id="UP001466331"/>
    </source>
</evidence>
<evidence type="ECO:0000259" key="9">
    <source>
        <dbReference type="Pfam" id="PF16916"/>
    </source>
</evidence>
<dbReference type="InterPro" id="IPR050291">
    <property type="entry name" value="CDF_Transporter"/>
</dbReference>
<feature type="transmembrane region" description="Helical" evidence="7">
    <location>
        <begin position="12"/>
        <end position="33"/>
    </location>
</feature>
<feature type="domain" description="Cation efflux protein cytoplasmic" evidence="9">
    <location>
        <begin position="205"/>
        <end position="282"/>
    </location>
</feature>
<comment type="similarity">
    <text evidence="2">Belongs to the cation diffusion facilitator (CDF) transporter (TC 2.A.4) family.</text>
</comment>
<feature type="transmembrane region" description="Helical" evidence="7">
    <location>
        <begin position="76"/>
        <end position="98"/>
    </location>
</feature>
<dbReference type="RefSeq" id="WP_420068528.1">
    <property type="nucleotide sequence ID" value="NZ_JBCHKQ010000001.1"/>
</dbReference>
<dbReference type="Pfam" id="PF16916">
    <property type="entry name" value="ZT_dimer"/>
    <property type="match status" value="1"/>
</dbReference>
<keyword evidence="4 7" id="KW-0812">Transmembrane</keyword>
<reference evidence="10 11" key="1">
    <citation type="submission" date="2024-03" db="EMBL/GenBank/DDBJ databases">
        <title>Ignisphaera cupida sp. nov., a hyperthermophilic hydrolytic archaeon from a hot spring of Kamchatka, and proposal of Ignisphaeraceae fam. nov.</title>
        <authorList>
            <person name="Podosokorskaya O.A."/>
            <person name="Elcheninov A.G."/>
            <person name="Maltseva A.I."/>
            <person name="Zayulina K.S."/>
            <person name="Novikov A."/>
            <person name="Merkel A.Y."/>
        </authorList>
    </citation>
    <scope>NUCLEOTIDE SEQUENCE [LARGE SCALE GENOMIC DNA]</scope>
    <source>
        <strain evidence="10 11">38H-sp</strain>
    </source>
</reference>
<dbReference type="SUPFAM" id="SSF160240">
    <property type="entry name" value="Cation efflux protein cytoplasmic domain-like"/>
    <property type="match status" value="1"/>
</dbReference>
<dbReference type="InterPro" id="IPR027469">
    <property type="entry name" value="Cation_efflux_TMD_sf"/>
</dbReference>
<protein>
    <submittedName>
        <fullName evidence="10">Cation diffusion facilitator family transporter</fullName>
    </submittedName>
</protein>
<dbReference type="EMBL" id="JBCHKQ010000001">
    <property type="protein sequence ID" value="MEM5947075.1"/>
    <property type="molecule type" value="Genomic_DNA"/>
</dbReference>
<dbReference type="NCBIfam" id="TIGR01297">
    <property type="entry name" value="CDF"/>
    <property type="match status" value="1"/>
</dbReference>
<keyword evidence="6 7" id="KW-0472">Membrane</keyword>
<dbReference type="PANTHER" id="PTHR43840:SF15">
    <property type="entry name" value="MITOCHONDRIAL METAL TRANSPORTER 1-RELATED"/>
    <property type="match status" value="1"/>
</dbReference>
<dbReference type="PANTHER" id="PTHR43840">
    <property type="entry name" value="MITOCHONDRIAL METAL TRANSPORTER 1-RELATED"/>
    <property type="match status" value="1"/>
</dbReference>
<feature type="domain" description="Cation efflux protein transmembrane" evidence="8">
    <location>
        <begin position="11"/>
        <end position="200"/>
    </location>
</feature>
<evidence type="ECO:0000256" key="4">
    <source>
        <dbReference type="ARBA" id="ARBA00022692"/>
    </source>
</evidence>
<evidence type="ECO:0000256" key="2">
    <source>
        <dbReference type="ARBA" id="ARBA00008114"/>
    </source>
</evidence>
<dbReference type="Proteomes" id="UP001466331">
    <property type="component" value="Unassembled WGS sequence"/>
</dbReference>
<evidence type="ECO:0000256" key="1">
    <source>
        <dbReference type="ARBA" id="ARBA00004141"/>
    </source>
</evidence>
<comment type="caution">
    <text evidence="10">The sequence shown here is derived from an EMBL/GenBank/DDBJ whole genome shotgun (WGS) entry which is preliminary data.</text>
</comment>
<evidence type="ECO:0000313" key="10">
    <source>
        <dbReference type="EMBL" id="MEM5947075.1"/>
    </source>
</evidence>
<feature type="transmembrane region" description="Helical" evidence="7">
    <location>
        <begin position="110"/>
        <end position="133"/>
    </location>
</feature>
<keyword evidence="5 7" id="KW-1133">Transmembrane helix</keyword>
<dbReference type="InterPro" id="IPR058533">
    <property type="entry name" value="Cation_efflux_TM"/>
</dbReference>
<sequence>MKDMVKRAGNISVSGNIILFAAKLVAGIATGSLAIVADAWHTLSDSISSVILLVGNKKAKKPADHEHPFGHGRAELVSSVMIGTILGMVAIDFTMEAIKKLFSPHAPRYSITAIAIIAVSILAKELMAQYAFYAARKTGSAAVKADGWHHRSDALSSLILLAGIILAGSIPYADSILALIISALIALTAYHILRDAISPLIGESPERETEKNIQDIVDKHQDSKEKIHHLHIHRYGDHTEATFHIVLDGKTSLENAHKTASDIEKDIRKELNIEATIHVEPFDDWQDEK</sequence>
<evidence type="ECO:0000259" key="8">
    <source>
        <dbReference type="Pfam" id="PF01545"/>
    </source>
</evidence>
<evidence type="ECO:0000256" key="3">
    <source>
        <dbReference type="ARBA" id="ARBA00022448"/>
    </source>
</evidence>
<feature type="transmembrane region" description="Helical" evidence="7">
    <location>
        <begin position="39"/>
        <end position="55"/>
    </location>
</feature>
<keyword evidence="3" id="KW-0813">Transport</keyword>
<keyword evidence="11" id="KW-1185">Reference proteome</keyword>